<dbReference type="AlphaFoldDB" id="A0A644ZEC1"/>
<proteinExistence type="predicted"/>
<comment type="caution">
    <text evidence="1">The sequence shown here is derived from an EMBL/GenBank/DDBJ whole genome shotgun (WGS) entry which is preliminary data.</text>
</comment>
<accession>A0A644ZEC1</accession>
<name>A0A644ZEC1_9ZZZZ</name>
<dbReference type="EMBL" id="VSSQ01008571">
    <property type="protein sequence ID" value="MPM39235.1"/>
    <property type="molecule type" value="Genomic_DNA"/>
</dbReference>
<organism evidence="1">
    <name type="scientific">bioreactor metagenome</name>
    <dbReference type="NCBI Taxonomy" id="1076179"/>
    <lineage>
        <taxon>unclassified sequences</taxon>
        <taxon>metagenomes</taxon>
        <taxon>ecological metagenomes</taxon>
    </lineage>
</organism>
<reference evidence="1" key="1">
    <citation type="submission" date="2019-08" db="EMBL/GenBank/DDBJ databases">
        <authorList>
            <person name="Kucharzyk K."/>
            <person name="Murdoch R.W."/>
            <person name="Higgins S."/>
            <person name="Loffler F."/>
        </authorList>
    </citation>
    <scope>NUCLEOTIDE SEQUENCE</scope>
</reference>
<protein>
    <submittedName>
        <fullName evidence="1">Uncharacterized protein</fullName>
    </submittedName>
</protein>
<sequence length="136" mass="15798">MHFYFFLLVNFNINNNLILGRSIVSLPNDYIGILKTFVIEVSFDERFGAVNQVRCNLTTLHQAQLGFQVFFLRFLHSIIVNFRDTRTLCQRYFQIYLIILYLLGSNGYVREKSMPPISLNSPCYIITRYGNGLANG</sequence>
<evidence type="ECO:0000313" key="1">
    <source>
        <dbReference type="EMBL" id="MPM39235.1"/>
    </source>
</evidence>
<gene>
    <name evidence="1" type="ORF">SDC9_85868</name>
</gene>